<name>C8TE27_EIMTE</name>
<sequence>MPPHHWRSEQLFKRPAWGVNHCQTAVSNFMLNYNTTVYAGKNYYSLEANHVKQEFYINASILPGQRCLRPIQKVQRHSQTSKAKTQLSRRAPMRDLTKRRSLKNTFGVQANEESQRTGRNVIMIKFERHDEEVLHGRLNINLLMRCQATALSLKKCLIVPYRKELRQDRENNGSVRIFLQAGYLGGKRDARAKARSNSQDISGASNEAVRKIINVLPTVKEADSSHVHPVTPTLARVLARSRQQHQHPCLRFLLCSIFSMVARQYNRRLEMTRVWQSIVTYDAQIHFNEQLLTADVYRHLPQTGRALEPTKIHCWCEQLCMVILNLQRQHVSNAQSPPSTVTKNVWDLLRKRRKGVILSLEIRDPPLDVREASLQPIQNECFVTYPLLAKDDPSDTSFVPNVQVAHSIESPCILRYAMPDLKQKTLMRLSASILEGKAMEQRLKTHNGLSSTTRASTM</sequence>
<organism evidence="1 2">
    <name type="scientific">Eimeria tenella</name>
    <name type="common">Coccidian parasite</name>
    <dbReference type="NCBI Taxonomy" id="5802"/>
    <lineage>
        <taxon>Eukaryota</taxon>
        <taxon>Sar</taxon>
        <taxon>Alveolata</taxon>
        <taxon>Apicomplexa</taxon>
        <taxon>Conoidasida</taxon>
        <taxon>Coccidia</taxon>
        <taxon>Eucoccidiorida</taxon>
        <taxon>Eimeriorina</taxon>
        <taxon>Eimeriidae</taxon>
        <taxon>Eimeria</taxon>
    </lineage>
</organism>
<dbReference type="AlphaFoldDB" id="C8TE27"/>
<evidence type="ECO:0000313" key="2">
    <source>
        <dbReference type="Proteomes" id="UP000243681"/>
    </source>
</evidence>
<accession>C8TE27</accession>
<protein>
    <submittedName>
        <fullName evidence="1">Uncharacterized protein</fullName>
    </submittedName>
</protein>
<evidence type="ECO:0000313" key="1">
    <source>
        <dbReference type="EMBL" id="CAK51513.1"/>
    </source>
</evidence>
<reference evidence="1 2" key="1">
    <citation type="journal article" date="2007" name="Genome Res.">
        <title>Sequencing and analysis of chromosome 1 of Eimeria tenella reveals a unique segmental organization.</title>
        <authorList>
            <person name="Ling K.H."/>
            <person name="Rajandream M.A."/>
            <person name="Rivailler P."/>
            <person name="Ivens A."/>
            <person name="Yap S.J."/>
            <person name="Madeira A.M.B.N."/>
            <person name="Mungall K."/>
            <person name="Billington K."/>
            <person name="Yee W.Y."/>
            <person name="Bankier A.T."/>
            <person name="Carroll F."/>
            <person name="Durham A.M."/>
            <person name="Peters N."/>
            <person name="Loo S.S."/>
            <person name="Mat-Isa M.N."/>
            <person name="Novaes J."/>
            <person name="Quail M."/>
            <person name="Rosli R."/>
            <person name="Shamsudin M.N."/>
            <person name="Sobreira T.J.P."/>
            <person name="Tivey A.R."/>
            <person name="Wai S.F."/>
            <person name="White S."/>
            <person name="Wu X."/>
            <person name="Kerhornou A.X."/>
            <person name="Blake D."/>
            <person name="Mohamed R."/>
            <person name="Shirley M."/>
            <person name="Gruber A."/>
            <person name="Berriman M."/>
            <person name="Tomley F."/>
            <person name="Dear P.H."/>
            <person name="Wan K.L."/>
        </authorList>
    </citation>
    <scope>NUCLEOTIDE SEQUENCE [LARGE SCALE GENOMIC DNA]</scope>
    <source>
        <strain evidence="1 2">Houghton</strain>
    </source>
</reference>
<dbReference type="EMBL" id="AM269894">
    <property type="protein sequence ID" value="CAK51513.1"/>
    <property type="molecule type" value="Genomic_DNA"/>
</dbReference>
<gene>
    <name evidence="1" type="ORF">e1004f01.tmp0131</name>
</gene>
<proteinExistence type="predicted"/>
<dbReference type="Proteomes" id="UP000243681">
    <property type="component" value="Chromosome 1"/>
</dbReference>